<dbReference type="EMBL" id="MU827780">
    <property type="protein sequence ID" value="KAJ7337873.1"/>
    <property type="molecule type" value="Genomic_DNA"/>
</dbReference>
<name>A0A9W9YI49_9CNID</name>
<comment type="caution">
    <text evidence="1">The sequence shown here is derived from an EMBL/GenBank/DDBJ whole genome shotgun (WGS) entry which is preliminary data.</text>
</comment>
<dbReference type="OrthoDB" id="5987693at2759"/>
<keyword evidence="2" id="KW-1185">Reference proteome</keyword>
<organism evidence="1 2">
    <name type="scientific">Desmophyllum pertusum</name>
    <dbReference type="NCBI Taxonomy" id="174260"/>
    <lineage>
        <taxon>Eukaryota</taxon>
        <taxon>Metazoa</taxon>
        <taxon>Cnidaria</taxon>
        <taxon>Anthozoa</taxon>
        <taxon>Hexacorallia</taxon>
        <taxon>Scleractinia</taxon>
        <taxon>Caryophylliina</taxon>
        <taxon>Caryophylliidae</taxon>
        <taxon>Desmophyllum</taxon>
    </lineage>
</organism>
<protein>
    <submittedName>
        <fullName evidence="1">Uncharacterized protein</fullName>
    </submittedName>
</protein>
<dbReference type="AlphaFoldDB" id="A0A9W9YI49"/>
<proteinExistence type="predicted"/>
<evidence type="ECO:0000313" key="1">
    <source>
        <dbReference type="EMBL" id="KAJ7337873.1"/>
    </source>
</evidence>
<gene>
    <name evidence="1" type="ORF">OS493_008031</name>
</gene>
<accession>A0A9W9YI49</accession>
<dbReference type="Proteomes" id="UP001163046">
    <property type="component" value="Unassembled WGS sequence"/>
</dbReference>
<evidence type="ECO:0000313" key="2">
    <source>
        <dbReference type="Proteomes" id="UP001163046"/>
    </source>
</evidence>
<sequence>MKPKTCPMVTINWEALEGLPQDYRIASRLAMIPFVAGPRSPNGLQAQLQAEEMAKVRLAEAPRALGALLSIDMSIVLQRTNEIKLIIAEDCPDIDDRVLENYSLLLSMGEEIIDIVNDEDIVKTEMLEQYFHDTMYPLCIKRYQTKHGNAATPEDGGPFIISLIMNGLHCEALTRGKLLTCINPNITFTLKTPEQGEKI</sequence>
<reference evidence="1" key="1">
    <citation type="submission" date="2023-01" db="EMBL/GenBank/DDBJ databases">
        <title>Genome assembly of the deep-sea coral Lophelia pertusa.</title>
        <authorList>
            <person name="Herrera S."/>
            <person name="Cordes E."/>
        </authorList>
    </citation>
    <scope>NUCLEOTIDE SEQUENCE</scope>
    <source>
        <strain evidence="1">USNM1676648</strain>
        <tissue evidence="1">Polyp</tissue>
    </source>
</reference>